<dbReference type="Gene3D" id="1.10.340.70">
    <property type="match status" value="1"/>
</dbReference>
<protein>
    <submittedName>
        <fullName evidence="2">Reverse transcriptase domain-containing protein</fullName>
    </submittedName>
</protein>
<dbReference type="InterPro" id="IPR036397">
    <property type="entry name" value="RNaseH_sf"/>
</dbReference>
<dbReference type="Proteomes" id="UP001151760">
    <property type="component" value="Unassembled WGS sequence"/>
</dbReference>
<dbReference type="InterPro" id="IPR041588">
    <property type="entry name" value="Integrase_H2C2"/>
</dbReference>
<keyword evidence="2" id="KW-0695">RNA-directed DNA polymerase</keyword>
<dbReference type="GO" id="GO:0003964">
    <property type="term" value="F:RNA-directed DNA polymerase activity"/>
    <property type="evidence" value="ECO:0007669"/>
    <property type="project" value="UniProtKB-KW"/>
</dbReference>
<dbReference type="PANTHER" id="PTHR48475:SF2">
    <property type="entry name" value="RIBONUCLEASE H"/>
    <property type="match status" value="1"/>
</dbReference>
<dbReference type="InterPro" id="IPR012337">
    <property type="entry name" value="RNaseH-like_sf"/>
</dbReference>
<proteinExistence type="predicted"/>
<dbReference type="SUPFAM" id="SSF53098">
    <property type="entry name" value="Ribonuclease H-like"/>
    <property type="match status" value="1"/>
</dbReference>
<accession>A0ABQ4YG29</accession>
<dbReference type="Gene3D" id="3.30.420.10">
    <property type="entry name" value="Ribonuclease H-like superfamily/Ribonuclease H"/>
    <property type="match status" value="1"/>
</dbReference>
<reference evidence="2" key="1">
    <citation type="journal article" date="2022" name="Int. J. Mol. Sci.">
        <title>Draft Genome of Tanacetum Coccineum: Genomic Comparison of Closely Related Tanacetum-Family Plants.</title>
        <authorList>
            <person name="Yamashiro T."/>
            <person name="Shiraishi A."/>
            <person name="Nakayama K."/>
            <person name="Satake H."/>
        </authorList>
    </citation>
    <scope>NUCLEOTIDE SEQUENCE</scope>
</reference>
<keyword evidence="3" id="KW-1185">Reference proteome</keyword>
<keyword evidence="2" id="KW-0548">Nucleotidyltransferase</keyword>
<evidence type="ECO:0000259" key="1">
    <source>
        <dbReference type="Pfam" id="PF17921"/>
    </source>
</evidence>
<evidence type="ECO:0000313" key="2">
    <source>
        <dbReference type="EMBL" id="GJS75916.1"/>
    </source>
</evidence>
<dbReference type="EMBL" id="BQNB010010337">
    <property type="protein sequence ID" value="GJS75916.1"/>
    <property type="molecule type" value="Genomic_DNA"/>
</dbReference>
<sequence>MTLIIKCLEGGVWTIEENEARTLRMQIGQYVVEDGVLLKKSYLSPMLRCVGPLKANYIIREVHEGACGMHAGPRSIVAKIMRQGYYWPTMHGDTKEVINKCDSCQIPAPTPKLPKTWLTSIMSPWPFYQWGLNILGPLPEGPGKLKFIIVAIDYFTKWIEAKPLAKITGKELVNDPFKSWCEKWKIKQMNTSMAHPQANGLVERANKSLMHGLKARLGRERNEEEMRLNLDLSQERRETEAIREAKYKKKVETYYNKRVCPMSFKVGDFVYRKNPASRVKNQGKLGPE</sequence>
<dbReference type="PANTHER" id="PTHR48475">
    <property type="entry name" value="RIBONUCLEASE H"/>
    <property type="match status" value="1"/>
</dbReference>
<organism evidence="2 3">
    <name type="scientific">Tanacetum coccineum</name>
    <dbReference type="NCBI Taxonomy" id="301880"/>
    <lineage>
        <taxon>Eukaryota</taxon>
        <taxon>Viridiplantae</taxon>
        <taxon>Streptophyta</taxon>
        <taxon>Embryophyta</taxon>
        <taxon>Tracheophyta</taxon>
        <taxon>Spermatophyta</taxon>
        <taxon>Magnoliopsida</taxon>
        <taxon>eudicotyledons</taxon>
        <taxon>Gunneridae</taxon>
        <taxon>Pentapetalae</taxon>
        <taxon>asterids</taxon>
        <taxon>campanulids</taxon>
        <taxon>Asterales</taxon>
        <taxon>Asteraceae</taxon>
        <taxon>Asteroideae</taxon>
        <taxon>Anthemideae</taxon>
        <taxon>Anthemidinae</taxon>
        <taxon>Tanacetum</taxon>
    </lineage>
</organism>
<gene>
    <name evidence="2" type="ORF">Tco_0725797</name>
</gene>
<evidence type="ECO:0000313" key="3">
    <source>
        <dbReference type="Proteomes" id="UP001151760"/>
    </source>
</evidence>
<reference evidence="2" key="2">
    <citation type="submission" date="2022-01" db="EMBL/GenBank/DDBJ databases">
        <authorList>
            <person name="Yamashiro T."/>
            <person name="Shiraishi A."/>
            <person name="Satake H."/>
            <person name="Nakayama K."/>
        </authorList>
    </citation>
    <scope>NUCLEOTIDE SEQUENCE</scope>
</reference>
<feature type="domain" description="Integrase zinc-binding" evidence="1">
    <location>
        <begin position="57"/>
        <end position="105"/>
    </location>
</feature>
<dbReference type="Pfam" id="PF17921">
    <property type="entry name" value="Integrase_H2C2"/>
    <property type="match status" value="1"/>
</dbReference>
<name>A0ABQ4YG29_9ASTR</name>
<comment type="caution">
    <text evidence="2">The sequence shown here is derived from an EMBL/GenBank/DDBJ whole genome shotgun (WGS) entry which is preliminary data.</text>
</comment>
<keyword evidence="2" id="KW-0808">Transferase</keyword>